<dbReference type="Proteomes" id="UP001165368">
    <property type="component" value="Unassembled WGS sequence"/>
</dbReference>
<dbReference type="RefSeq" id="WP_237826774.1">
    <property type="nucleotide sequence ID" value="NZ_JAKLTQ010000028.1"/>
</dbReference>
<proteinExistence type="inferred from homology"/>
<evidence type="ECO:0000313" key="4">
    <source>
        <dbReference type="EMBL" id="MCG2624614.1"/>
    </source>
</evidence>
<comment type="similarity">
    <text evidence="1">Belongs to the MurCDEF family. MurT subfamily.</text>
</comment>
<evidence type="ECO:0000313" key="5">
    <source>
        <dbReference type="Proteomes" id="UP001165368"/>
    </source>
</evidence>
<dbReference type="Pfam" id="PF08353">
    <property type="entry name" value="MurT_C"/>
    <property type="match status" value="1"/>
</dbReference>
<keyword evidence="1 4" id="KW-0436">Ligase</keyword>
<dbReference type="InterPro" id="IPR043703">
    <property type="entry name" value="Lipid_II_synth_MurT"/>
</dbReference>
<dbReference type="PANTHER" id="PTHR23135">
    <property type="entry name" value="MUR LIGASE FAMILY MEMBER"/>
    <property type="match status" value="1"/>
</dbReference>
<keyword evidence="5" id="KW-1185">Reference proteome</keyword>
<feature type="active site" evidence="1">
    <location>
        <position position="355"/>
    </location>
</feature>
<comment type="caution">
    <text evidence="4">The sequence shown here is derived from an EMBL/GenBank/DDBJ whole genome shotgun (WGS) entry which is preliminary data.</text>
</comment>
<evidence type="ECO:0000259" key="2">
    <source>
        <dbReference type="Pfam" id="PF08245"/>
    </source>
</evidence>
<dbReference type="SUPFAM" id="SSF53623">
    <property type="entry name" value="MurD-like peptide ligases, catalytic domain"/>
    <property type="match status" value="1"/>
</dbReference>
<dbReference type="HAMAP" id="MF_02214">
    <property type="entry name" value="Lipid_II_synth_MurT"/>
    <property type="match status" value="1"/>
</dbReference>
<keyword evidence="1" id="KW-0133">Cell shape</keyword>
<comment type="pathway">
    <text evidence="1">Cell wall biogenesis; peptidoglycan biosynthesis.</text>
</comment>
<dbReference type="PANTHER" id="PTHR23135:SF7">
    <property type="entry name" value="LIPID II ISOGLUTAMINYL SYNTHASE (GLUTAMINE-HYDROLYZING) SUBUNIT MURT"/>
    <property type="match status" value="1"/>
</dbReference>
<keyword evidence="1" id="KW-0573">Peptidoglycan synthesis</keyword>
<dbReference type="InterPro" id="IPR013564">
    <property type="entry name" value="MurT_C"/>
</dbReference>
<accession>A0ABS9LDS9</accession>
<keyword evidence="1" id="KW-0479">Metal-binding</keyword>
<sequence length="443" mass="46936">MRHLLATLAGKTIREVAKLRGGGSALPGLVAEKIDPGFLPRSLGSLPRGVVVISGTNGKTTTTKMVVELLQGQGLKVFTNRTGSNFTRGVVASALGESNLAGRLDADIAVLELDEAHAVHFVKLVAPRYCLLLNVMRDQLDRFGEIETTAGFLRRIAEATTGTLVLNREDPRIAALADAAGPNSASRAAAVQVRYFGLAPGLRPMFPSDDDMRSSAAVVGGPAPDDAAAAAATLREADVVLTACDGSAASFDVGGRRIDAELKLTGVYNVYNAAAALALARTVLGPDADEAALLSSLEDVTPAFGRGESLTVNGQPLDLVLVKNPAGFRLALRSFPAAGYRTMIAINDNYADGRDMSWLWDVDFESLAATGVDEVSGVRANDMALRLFYEDVPVGRVDTDLTDSLERFIDSAPDTPKRIYCTYTAMLALRRELGKLTNVEVIS</sequence>
<dbReference type="GO" id="GO:0016874">
    <property type="term" value="F:ligase activity"/>
    <property type="evidence" value="ECO:0007669"/>
    <property type="project" value="UniProtKB-KW"/>
</dbReference>
<evidence type="ECO:0000259" key="3">
    <source>
        <dbReference type="Pfam" id="PF08353"/>
    </source>
</evidence>
<dbReference type="EMBL" id="JAKLTQ010000028">
    <property type="protein sequence ID" value="MCG2624614.1"/>
    <property type="molecule type" value="Genomic_DNA"/>
</dbReference>
<feature type="domain" description="Mur ligase central" evidence="2">
    <location>
        <begin position="53"/>
        <end position="180"/>
    </location>
</feature>
<gene>
    <name evidence="1" type="primary">murT</name>
    <name evidence="4" type="ORF">LVY72_22250</name>
</gene>
<feature type="domain" description="Lipid II isoglutaminyl synthase (glutamine-hydrolyzing) subunit MurT C-terminal" evidence="3">
    <location>
        <begin position="321"/>
        <end position="426"/>
    </location>
</feature>
<dbReference type="Pfam" id="PF08245">
    <property type="entry name" value="Mur_ligase_M"/>
    <property type="match status" value="1"/>
</dbReference>
<comment type="catalytic activity">
    <reaction evidence="1">
        <text>beta-D-GlcNAc-(1-&gt;4)-Mur2Ac(oyl-L-Ala-gamma-D-Glu-L-Lys-D-Ala-D-Ala)-di-trans,octa-cis-undecaprenyl diphosphate + ATP = beta-D-GlcNAc-(1-&gt;4)-Mur2Ac(oyl-L-Ala-gamma-D-O-P-Glu-L-Lys-D-Ala-D-Ala)-di-trans,octa-cis-undecaprenyl diphosphate + ADP</text>
        <dbReference type="Rhea" id="RHEA:59488"/>
        <dbReference type="ChEBI" id="CHEBI:30616"/>
        <dbReference type="ChEBI" id="CHEBI:60033"/>
        <dbReference type="ChEBI" id="CHEBI:143132"/>
        <dbReference type="ChEBI" id="CHEBI:456216"/>
    </reaction>
</comment>
<comment type="subunit">
    <text evidence="1">Forms a heterodimer with GatD.</text>
</comment>
<name>A0ABS9LDS9_9MICC</name>
<dbReference type="EC" id="6.3.5.13" evidence="1"/>
<keyword evidence="1" id="KW-0961">Cell wall biogenesis/degradation</keyword>
<keyword evidence="1" id="KW-0547">Nucleotide-binding</keyword>
<dbReference type="InterPro" id="IPR036565">
    <property type="entry name" value="Mur-like_cat_sf"/>
</dbReference>
<protein>
    <recommendedName>
        <fullName evidence="1">Lipid II isoglutaminyl synthase (glutamine-hydrolyzing) subunit MurT</fullName>
        <ecNumber evidence="1">6.3.5.13</ecNumber>
    </recommendedName>
</protein>
<dbReference type="Gene3D" id="3.40.1190.10">
    <property type="entry name" value="Mur-like, catalytic domain"/>
    <property type="match status" value="1"/>
</dbReference>
<comment type="function">
    <text evidence="1">The lipid II isoglutaminyl synthase complex catalyzes the formation of alpha-D-isoglutamine in the cell wall lipid II stem peptide. The MurT subunit catalyzes the ATP-dependent amidation of D-glutamate residue of lipid II, converting it to an isoglutamine residue.</text>
</comment>
<comment type="caution">
    <text evidence="1">Lacks conserved residue(s) required for the propagation of feature annotation.</text>
</comment>
<comment type="catalytic activity">
    <reaction evidence="1">
        <text>beta-D-GlcNAc-(1-&gt;4)-Mur2Ac(oyl-L-Ala-gamma-D-O-P-Glu-L-Lys-D-Ala-D-Ala)-di-trans,octa-cis-undecaprenyl diphosphate + NH4(+) = beta-D-GlcNAc-(1-&gt;4)-Mur2Ac(oyl-L-Ala-D-isoglutaminyl-L-Lys-D-Ala-D-Ala)-di-trans,octa-cis-undecaprenyl diphosphate + phosphate + H(+)</text>
        <dbReference type="Rhea" id="RHEA:57932"/>
        <dbReference type="ChEBI" id="CHEBI:15378"/>
        <dbReference type="ChEBI" id="CHEBI:28938"/>
        <dbReference type="ChEBI" id="CHEBI:43474"/>
        <dbReference type="ChEBI" id="CHEBI:62233"/>
        <dbReference type="ChEBI" id="CHEBI:143132"/>
    </reaction>
</comment>
<keyword evidence="1" id="KW-0067">ATP-binding</keyword>
<evidence type="ECO:0000256" key="1">
    <source>
        <dbReference type="HAMAP-Rule" id="MF_02214"/>
    </source>
</evidence>
<dbReference type="InterPro" id="IPR013221">
    <property type="entry name" value="Mur_ligase_cen"/>
</dbReference>
<reference evidence="4" key="1">
    <citation type="submission" date="2022-01" db="EMBL/GenBank/DDBJ databases">
        <authorList>
            <person name="Jo J.-H."/>
            <person name="Im W.-T."/>
        </authorList>
    </citation>
    <scope>NUCLEOTIDE SEQUENCE</scope>
    <source>
        <strain evidence="4">I2-34</strain>
    </source>
</reference>
<organism evidence="4 5">
    <name type="scientific">Arthrobacter hankyongi</name>
    <dbReference type="NCBI Taxonomy" id="2904801"/>
    <lineage>
        <taxon>Bacteria</taxon>
        <taxon>Bacillati</taxon>
        <taxon>Actinomycetota</taxon>
        <taxon>Actinomycetes</taxon>
        <taxon>Micrococcales</taxon>
        <taxon>Micrococcaceae</taxon>
        <taxon>Arthrobacter</taxon>
    </lineage>
</organism>
<comment type="catalytic activity">
    <reaction evidence="1">
        <text>beta-D-GlcNAc-(1-&gt;4)-Mur2Ac(oyl-L-Ala-gamma-D-Glu-L-Lys-D-Ala-D-Ala)-di-trans,octa-cis-undecaprenyl diphosphate + L-glutamine + ATP + H2O = beta-D-GlcNAc-(1-&gt;4)-Mur2Ac(oyl-L-Ala-D-isoglutaminyl-L-Lys-D-Ala-D-Ala)-di-trans,octa-cis-undecaprenyl diphosphate + L-glutamate + ADP + phosphate + H(+)</text>
        <dbReference type="Rhea" id="RHEA:57928"/>
        <dbReference type="ChEBI" id="CHEBI:15377"/>
        <dbReference type="ChEBI" id="CHEBI:15378"/>
        <dbReference type="ChEBI" id="CHEBI:29985"/>
        <dbReference type="ChEBI" id="CHEBI:30616"/>
        <dbReference type="ChEBI" id="CHEBI:43474"/>
        <dbReference type="ChEBI" id="CHEBI:58359"/>
        <dbReference type="ChEBI" id="CHEBI:60033"/>
        <dbReference type="ChEBI" id="CHEBI:62233"/>
        <dbReference type="ChEBI" id="CHEBI:456216"/>
        <dbReference type="EC" id="6.3.5.13"/>
    </reaction>
</comment>